<dbReference type="GO" id="GO:0071555">
    <property type="term" value="P:cell wall organization"/>
    <property type="evidence" value="ECO:0007669"/>
    <property type="project" value="UniProtKB-KW"/>
</dbReference>
<reference evidence="19" key="2">
    <citation type="journal article" date="2021" name="PeerJ">
        <title>Extensive microbial diversity within the chicken gut microbiome revealed by metagenomics and culture.</title>
        <authorList>
            <person name="Gilroy R."/>
            <person name="Ravi A."/>
            <person name="Getino M."/>
            <person name="Pursley I."/>
            <person name="Horton D.L."/>
            <person name="Alikhan N.F."/>
            <person name="Baker D."/>
            <person name="Gharbi K."/>
            <person name="Hall N."/>
            <person name="Watson M."/>
            <person name="Adriaenssens E.M."/>
            <person name="Foster-Nyarko E."/>
            <person name="Jarju S."/>
            <person name="Secka A."/>
            <person name="Antonio M."/>
            <person name="Oren A."/>
            <person name="Chaudhuri R.R."/>
            <person name="La Ragione R."/>
            <person name="Hildebrand F."/>
            <person name="Pallen M.J."/>
        </authorList>
    </citation>
    <scope>NUCLEOTIDE SEQUENCE</scope>
    <source>
        <strain evidence="19">4509</strain>
    </source>
</reference>
<evidence type="ECO:0000256" key="5">
    <source>
        <dbReference type="ARBA" id="ARBA00022645"/>
    </source>
</evidence>
<feature type="domain" description="Peptidase S11 D-alanyl-D-alanine carboxypeptidase A N-terminal" evidence="17">
    <location>
        <begin position="103"/>
        <end position="323"/>
    </location>
</feature>
<evidence type="ECO:0000256" key="4">
    <source>
        <dbReference type="ARBA" id="ARBA00012448"/>
    </source>
</evidence>
<keyword evidence="8" id="KW-0378">Hydrolase</keyword>
<dbReference type="InterPro" id="IPR037167">
    <property type="entry name" value="Peptidase_S11_C_sf"/>
</dbReference>
<comment type="catalytic activity">
    <reaction evidence="12">
        <text>Preferential cleavage: (Ac)2-L-Lys-D-Ala-|-D-Ala. Also transpeptidation of peptidyl-alanyl moieties that are N-acyl substituents of D-alanine.</text>
        <dbReference type="EC" id="3.4.16.4"/>
    </reaction>
</comment>
<evidence type="ECO:0000259" key="18">
    <source>
        <dbReference type="Pfam" id="PF07943"/>
    </source>
</evidence>
<keyword evidence="5 19" id="KW-0121">Carboxypeptidase</keyword>
<dbReference type="InterPro" id="IPR015956">
    <property type="entry name" value="Peniciliin-bd_prot_C_sf"/>
</dbReference>
<feature type="active site" description="Proton acceptor" evidence="13">
    <location>
        <position position="130"/>
    </location>
</feature>
<evidence type="ECO:0000256" key="15">
    <source>
        <dbReference type="RuleBase" id="RU004016"/>
    </source>
</evidence>
<sequence length="452" mass="48395">MKRLLCVLVSLALLFCAAPLGALAEGGVTQQNLDASQFTAGEEEGLPVLTAYASPTPSQLAAQTPSQEDVENAQNVFVTLDTQALIDQAGVSPYGFLYPDTYCVLMDASTGRVLAEQNSHAQVAPASVTKVMTMLLLCEAMEAGQIGEQDIVTASAYASSIGGSQIYLEEGEQMTVEDLMMSLALPSANDAAVCLGEYLCGSEEAFVERMNQRAQELGMENTHFANPHGLDEEGHYSSAYDVALMTRQLLQSQLGRKYVSTQRYVLREGTGRDWTMINSNPLLATYDGCIGVKTGFTDAAHYCLSSAAERDGSTFIAVCLGAVTTTSRNEECQGMLDYAFANYKTVTPEPVTIPAQTLPVELGLYQQAATQPVTLTFTPLLIPAGAEAAVETDFSVQPSITAPLEQTASVGEITVTLNGEQGYSQPITPAQTVERRGFWAAFGALWQRVFGM</sequence>
<dbReference type="InterPro" id="IPR012907">
    <property type="entry name" value="Peptidase_S11_C"/>
</dbReference>
<evidence type="ECO:0000256" key="14">
    <source>
        <dbReference type="PIRSR" id="PIRSR618044-2"/>
    </source>
</evidence>
<dbReference type="InterPro" id="IPR001967">
    <property type="entry name" value="Peptidase_S11_N"/>
</dbReference>
<dbReference type="Proteomes" id="UP000824082">
    <property type="component" value="Unassembled WGS sequence"/>
</dbReference>
<evidence type="ECO:0000256" key="7">
    <source>
        <dbReference type="ARBA" id="ARBA00022729"/>
    </source>
</evidence>
<dbReference type="GO" id="GO:0006508">
    <property type="term" value="P:proteolysis"/>
    <property type="evidence" value="ECO:0007669"/>
    <property type="project" value="UniProtKB-KW"/>
</dbReference>
<dbReference type="Gene3D" id="3.40.710.10">
    <property type="entry name" value="DD-peptidase/beta-lactamase superfamily"/>
    <property type="match status" value="1"/>
</dbReference>
<evidence type="ECO:0000256" key="3">
    <source>
        <dbReference type="ARBA" id="ARBA00007164"/>
    </source>
</evidence>
<feature type="active site" description="Acyl-ester intermediate" evidence="13">
    <location>
        <position position="127"/>
    </location>
</feature>
<evidence type="ECO:0000256" key="16">
    <source>
        <dbReference type="SAM" id="SignalP"/>
    </source>
</evidence>
<evidence type="ECO:0000256" key="11">
    <source>
        <dbReference type="ARBA" id="ARBA00023316"/>
    </source>
</evidence>
<reference evidence="19" key="1">
    <citation type="submission" date="2020-10" db="EMBL/GenBank/DDBJ databases">
        <authorList>
            <person name="Gilroy R."/>
        </authorList>
    </citation>
    <scope>NUCLEOTIDE SEQUENCE</scope>
    <source>
        <strain evidence="19">4509</strain>
    </source>
</reference>
<comment type="caution">
    <text evidence="19">The sequence shown here is derived from an EMBL/GenBank/DDBJ whole genome shotgun (WGS) entry which is preliminary data.</text>
</comment>
<comment type="similarity">
    <text evidence="3 15">Belongs to the peptidase S11 family.</text>
</comment>
<proteinExistence type="inferred from homology"/>
<keyword evidence="9" id="KW-0133">Cell shape</keyword>
<dbReference type="SUPFAM" id="SSF69189">
    <property type="entry name" value="Penicillin-binding protein associated domain"/>
    <property type="match status" value="1"/>
</dbReference>
<comment type="pathway">
    <text evidence="2">Cell wall biogenesis; peptidoglycan biosynthesis.</text>
</comment>
<dbReference type="SUPFAM" id="SSF56601">
    <property type="entry name" value="beta-lactamase/transpeptidase-like"/>
    <property type="match status" value="1"/>
</dbReference>
<dbReference type="AlphaFoldDB" id="A0A9D1IT02"/>
<feature type="chain" id="PRO_5039345942" description="serine-type D-Ala-D-Ala carboxypeptidase" evidence="16">
    <location>
        <begin position="25"/>
        <end position="452"/>
    </location>
</feature>
<keyword evidence="11" id="KW-0961">Cell wall biogenesis/degradation</keyword>
<evidence type="ECO:0000256" key="2">
    <source>
        <dbReference type="ARBA" id="ARBA00004752"/>
    </source>
</evidence>
<dbReference type="Pfam" id="PF00768">
    <property type="entry name" value="Peptidase_S11"/>
    <property type="match status" value="1"/>
</dbReference>
<feature type="active site" evidence="13">
    <location>
        <position position="187"/>
    </location>
</feature>
<accession>A0A9D1IT02</accession>
<evidence type="ECO:0000256" key="9">
    <source>
        <dbReference type="ARBA" id="ARBA00022960"/>
    </source>
</evidence>
<evidence type="ECO:0000313" key="20">
    <source>
        <dbReference type="Proteomes" id="UP000824082"/>
    </source>
</evidence>
<evidence type="ECO:0000313" key="19">
    <source>
        <dbReference type="EMBL" id="HIU41444.1"/>
    </source>
</evidence>
<dbReference type="InterPro" id="IPR018044">
    <property type="entry name" value="Peptidase_S11"/>
</dbReference>
<dbReference type="EMBL" id="DVMX01000050">
    <property type="protein sequence ID" value="HIU41444.1"/>
    <property type="molecule type" value="Genomic_DNA"/>
</dbReference>
<feature type="domain" description="Peptidase S11 D-Ala-D-Ala carboxypeptidase A C-terminal" evidence="18">
    <location>
        <begin position="380"/>
        <end position="435"/>
    </location>
</feature>
<dbReference type="PRINTS" id="PR00725">
    <property type="entry name" value="DADACBPTASE1"/>
</dbReference>
<keyword evidence="7 16" id="KW-0732">Signal</keyword>
<feature type="binding site" evidence="14">
    <location>
        <position position="293"/>
    </location>
    <ligand>
        <name>substrate</name>
    </ligand>
</feature>
<evidence type="ECO:0000259" key="17">
    <source>
        <dbReference type="Pfam" id="PF00768"/>
    </source>
</evidence>
<evidence type="ECO:0000256" key="12">
    <source>
        <dbReference type="ARBA" id="ARBA00034000"/>
    </source>
</evidence>
<feature type="signal peptide" evidence="16">
    <location>
        <begin position="1"/>
        <end position="24"/>
    </location>
</feature>
<dbReference type="InterPro" id="IPR012338">
    <property type="entry name" value="Beta-lactam/transpept-like"/>
</dbReference>
<protein>
    <recommendedName>
        <fullName evidence="4">serine-type D-Ala-D-Ala carboxypeptidase</fullName>
        <ecNumber evidence="4">3.4.16.4</ecNumber>
    </recommendedName>
</protein>
<dbReference type="PANTHER" id="PTHR21581:SF6">
    <property type="entry name" value="TRAFFICKING PROTEIN PARTICLE COMPLEX SUBUNIT 12"/>
    <property type="match status" value="1"/>
</dbReference>
<organism evidence="19 20">
    <name type="scientific">Candidatus Egerieicola faecale</name>
    <dbReference type="NCBI Taxonomy" id="2840774"/>
    <lineage>
        <taxon>Bacteria</taxon>
        <taxon>Bacillati</taxon>
        <taxon>Bacillota</taxon>
        <taxon>Clostridia</taxon>
        <taxon>Eubacteriales</taxon>
        <taxon>Oscillospiraceae</taxon>
        <taxon>Oscillospiraceae incertae sedis</taxon>
        <taxon>Candidatus Egerieicola</taxon>
    </lineage>
</organism>
<dbReference type="EC" id="3.4.16.4" evidence="4"/>
<evidence type="ECO:0000256" key="1">
    <source>
        <dbReference type="ARBA" id="ARBA00003217"/>
    </source>
</evidence>
<evidence type="ECO:0000256" key="10">
    <source>
        <dbReference type="ARBA" id="ARBA00022984"/>
    </source>
</evidence>
<evidence type="ECO:0000256" key="8">
    <source>
        <dbReference type="ARBA" id="ARBA00022801"/>
    </source>
</evidence>
<keyword evidence="6" id="KW-0645">Protease</keyword>
<dbReference type="Pfam" id="PF07943">
    <property type="entry name" value="PBP5_C"/>
    <property type="match status" value="1"/>
</dbReference>
<keyword evidence="10" id="KW-0573">Peptidoglycan synthesis</keyword>
<name>A0A9D1IT02_9FIRM</name>
<dbReference type="PANTHER" id="PTHR21581">
    <property type="entry name" value="D-ALANYL-D-ALANINE CARBOXYPEPTIDASE"/>
    <property type="match status" value="1"/>
</dbReference>
<evidence type="ECO:0000256" key="6">
    <source>
        <dbReference type="ARBA" id="ARBA00022670"/>
    </source>
</evidence>
<gene>
    <name evidence="19" type="ORF">IAD19_02725</name>
</gene>
<dbReference type="GO" id="GO:0009252">
    <property type="term" value="P:peptidoglycan biosynthetic process"/>
    <property type="evidence" value="ECO:0007669"/>
    <property type="project" value="UniProtKB-KW"/>
</dbReference>
<evidence type="ECO:0000256" key="13">
    <source>
        <dbReference type="PIRSR" id="PIRSR618044-1"/>
    </source>
</evidence>
<dbReference type="Gene3D" id="2.60.410.10">
    <property type="entry name" value="D-Ala-D-Ala carboxypeptidase, C-terminal domain"/>
    <property type="match status" value="1"/>
</dbReference>
<comment type="function">
    <text evidence="1">Removes C-terminal D-alanyl residues from sugar-peptide cell wall precursors.</text>
</comment>
<dbReference type="GO" id="GO:0008360">
    <property type="term" value="P:regulation of cell shape"/>
    <property type="evidence" value="ECO:0007669"/>
    <property type="project" value="UniProtKB-KW"/>
</dbReference>
<dbReference type="GO" id="GO:0009002">
    <property type="term" value="F:serine-type D-Ala-D-Ala carboxypeptidase activity"/>
    <property type="evidence" value="ECO:0007669"/>
    <property type="project" value="UniProtKB-EC"/>
</dbReference>